<dbReference type="AlphaFoldDB" id="A0A7Y0AA88"/>
<dbReference type="PANTHER" id="PTHR30250">
    <property type="entry name" value="PST FAMILY PREDICTED COLANIC ACID TRANSPORTER"/>
    <property type="match status" value="1"/>
</dbReference>
<accession>A0A7Y0AA88</accession>
<feature type="transmembrane region" description="Helical" evidence="6">
    <location>
        <begin position="348"/>
        <end position="368"/>
    </location>
</feature>
<keyword evidence="2" id="KW-1003">Cell membrane</keyword>
<evidence type="ECO:0000256" key="4">
    <source>
        <dbReference type="ARBA" id="ARBA00022989"/>
    </source>
</evidence>
<evidence type="ECO:0000256" key="6">
    <source>
        <dbReference type="SAM" id="Phobius"/>
    </source>
</evidence>
<sequence>MKNLASSVFNQHTYAKGLQWSKLIVITGGSQVVIQLASLICGILIIRLLSTQEYALYTLANTMLGTMIMLADNGISSGVMAEAGKVWLNKEKSGIVLATGLRLRNKFAIYTLIITLPILGSLLIKNNATWIGMILITLSIIPAFFAALSDNLLEIAPKLHQDINSLQKNQIEVSILRLILNTVLILIFPFTFIALIANGIPRIYGNYKLKKISSKFIDSNNSIDYAIEREVMKAVKRTLPIVIYHCLSGQISIWLISLFGTTSNIAQYGALGRLSVIFSIFSTLFSTLVVPRFSRMEITTKVLLKRFSLIQLSTTILSLIILFCIWLLSNQMLWILGNKYKSLNTELILMSINGCLGFMTGISSQLIISRGWFMKPYYLMGLNFFSSIIFITVFHNASLISILYFNIILSLLTYLLNTMFGFFQISKFNSLSLINS</sequence>
<name>A0A7Y0AA88_9BACT</name>
<keyword evidence="5 6" id="KW-0472">Membrane</keyword>
<dbReference type="Proteomes" id="UP000559626">
    <property type="component" value="Unassembled WGS sequence"/>
</dbReference>
<feature type="transmembrane region" description="Helical" evidence="6">
    <location>
        <begin position="107"/>
        <end position="124"/>
    </location>
</feature>
<evidence type="ECO:0000313" key="7">
    <source>
        <dbReference type="EMBL" id="NML63655.1"/>
    </source>
</evidence>
<dbReference type="RefSeq" id="WP_169529001.1">
    <property type="nucleotide sequence ID" value="NZ_JABBGH010000001.1"/>
</dbReference>
<evidence type="ECO:0000256" key="3">
    <source>
        <dbReference type="ARBA" id="ARBA00022692"/>
    </source>
</evidence>
<feature type="transmembrane region" description="Helical" evidence="6">
    <location>
        <begin position="265"/>
        <end position="289"/>
    </location>
</feature>
<keyword evidence="4 6" id="KW-1133">Transmembrane helix</keyword>
<protein>
    <submittedName>
        <fullName evidence="7">Polysaccharide biosynthesis protein</fullName>
    </submittedName>
</protein>
<dbReference type="PANTHER" id="PTHR30250:SF26">
    <property type="entry name" value="PSMA PROTEIN"/>
    <property type="match status" value="1"/>
</dbReference>
<feature type="transmembrane region" description="Helical" evidence="6">
    <location>
        <begin position="20"/>
        <end position="47"/>
    </location>
</feature>
<feature type="transmembrane region" description="Helical" evidence="6">
    <location>
        <begin position="178"/>
        <end position="200"/>
    </location>
</feature>
<dbReference type="InterPro" id="IPR050833">
    <property type="entry name" value="Poly_Biosynth_Transport"/>
</dbReference>
<feature type="transmembrane region" description="Helical" evidence="6">
    <location>
        <begin position="239"/>
        <end position="259"/>
    </location>
</feature>
<comment type="subcellular location">
    <subcellularLocation>
        <location evidence="1">Cell membrane</location>
        <topology evidence="1">Multi-pass membrane protein</topology>
    </subcellularLocation>
</comment>
<evidence type="ECO:0000313" key="8">
    <source>
        <dbReference type="Proteomes" id="UP000559626"/>
    </source>
</evidence>
<evidence type="ECO:0000256" key="2">
    <source>
        <dbReference type="ARBA" id="ARBA00022475"/>
    </source>
</evidence>
<organism evidence="7 8">
    <name type="scientific">Hymenobacter polaris</name>
    <dbReference type="NCBI Taxonomy" id="2682546"/>
    <lineage>
        <taxon>Bacteria</taxon>
        <taxon>Pseudomonadati</taxon>
        <taxon>Bacteroidota</taxon>
        <taxon>Cytophagia</taxon>
        <taxon>Cytophagales</taxon>
        <taxon>Hymenobacteraceae</taxon>
        <taxon>Hymenobacter</taxon>
    </lineage>
</organism>
<comment type="caution">
    <text evidence="7">The sequence shown here is derived from an EMBL/GenBank/DDBJ whole genome shotgun (WGS) entry which is preliminary data.</text>
</comment>
<keyword evidence="8" id="KW-1185">Reference proteome</keyword>
<evidence type="ECO:0000256" key="1">
    <source>
        <dbReference type="ARBA" id="ARBA00004651"/>
    </source>
</evidence>
<dbReference type="EMBL" id="JABBGH010000001">
    <property type="protein sequence ID" value="NML63655.1"/>
    <property type="molecule type" value="Genomic_DNA"/>
</dbReference>
<feature type="transmembrane region" description="Helical" evidence="6">
    <location>
        <begin position="309"/>
        <end position="328"/>
    </location>
</feature>
<feature type="transmembrane region" description="Helical" evidence="6">
    <location>
        <begin position="131"/>
        <end position="149"/>
    </location>
</feature>
<proteinExistence type="predicted"/>
<dbReference type="GO" id="GO:0005886">
    <property type="term" value="C:plasma membrane"/>
    <property type="evidence" value="ECO:0007669"/>
    <property type="project" value="UniProtKB-SubCell"/>
</dbReference>
<gene>
    <name evidence="7" type="ORF">HHL22_00375</name>
</gene>
<keyword evidence="3 6" id="KW-0812">Transmembrane</keyword>
<feature type="transmembrane region" description="Helical" evidence="6">
    <location>
        <begin position="377"/>
        <end position="397"/>
    </location>
</feature>
<reference evidence="7 8" key="1">
    <citation type="submission" date="2020-04" db="EMBL/GenBank/DDBJ databases">
        <title>Hymenobacter polaris sp. nov., isolated from Arctic soil.</title>
        <authorList>
            <person name="Dahal R.H."/>
        </authorList>
    </citation>
    <scope>NUCLEOTIDE SEQUENCE [LARGE SCALE GENOMIC DNA]</scope>
    <source>
        <strain evidence="7 8">RP-2-7</strain>
    </source>
</reference>
<feature type="transmembrane region" description="Helical" evidence="6">
    <location>
        <begin position="403"/>
        <end position="423"/>
    </location>
</feature>
<evidence type="ECO:0000256" key="5">
    <source>
        <dbReference type="ARBA" id="ARBA00023136"/>
    </source>
</evidence>